<dbReference type="GeneID" id="111024823"/>
<keyword evidence="2" id="KW-1185">Reference proteome</keyword>
<feature type="chain" id="PRO_5027116979" evidence="1">
    <location>
        <begin position="29"/>
        <end position="180"/>
    </location>
</feature>
<feature type="signal peptide" evidence="1">
    <location>
        <begin position="1"/>
        <end position="28"/>
    </location>
</feature>
<dbReference type="AlphaFoldDB" id="A0A6J1DVR1"/>
<protein>
    <submittedName>
        <fullName evidence="3">Uncharacterized protein LOC111024823</fullName>
    </submittedName>
</protein>
<reference evidence="3" key="1">
    <citation type="submission" date="2025-08" db="UniProtKB">
        <authorList>
            <consortium name="RefSeq"/>
        </authorList>
    </citation>
    <scope>IDENTIFICATION</scope>
    <source>
        <strain evidence="3">OHB3-1</strain>
    </source>
</reference>
<organism evidence="2 3">
    <name type="scientific">Momordica charantia</name>
    <name type="common">Bitter gourd</name>
    <name type="synonym">Balsam pear</name>
    <dbReference type="NCBI Taxonomy" id="3673"/>
    <lineage>
        <taxon>Eukaryota</taxon>
        <taxon>Viridiplantae</taxon>
        <taxon>Streptophyta</taxon>
        <taxon>Embryophyta</taxon>
        <taxon>Tracheophyta</taxon>
        <taxon>Spermatophyta</taxon>
        <taxon>Magnoliopsida</taxon>
        <taxon>eudicotyledons</taxon>
        <taxon>Gunneridae</taxon>
        <taxon>Pentapetalae</taxon>
        <taxon>rosids</taxon>
        <taxon>fabids</taxon>
        <taxon>Cucurbitales</taxon>
        <taxon>Cucurbitaceae</taxon>
        <taxon>Momordiceae</taxon>
        <taxon>Momordica</taxon>
    </lineage>
</organism>
<evidence type="ECO:0000313" key="3">
    <source>
        <dbReference type="RefSeq" id="XP_022158313.1"/>
    </source>
</evidence>
<dbReference type="RefSeq" id="XP_022158313.1">
    <property type="nucleotide sequence ID" value="XM_022302621.1"/>
</dbReference>
<evidence type="ECO:0000313" key="2">
    <source>
        <dbReference type="Proteomes" id="UP000504603"/>
    </source>
</evidence>
<dbReference type="KEGG" id="mcha:111024823"/>
<gene>
    <name evidence="3" type="primary">LOC111024823</name>
</gene>
<keyword evidence="1" id="KW-0732">Signal</keyword>
<evidence type="ECO:0000256" key="1">
    <source>
        <dbReference type="SAM" id="SignalP"/>
    </source>
</evidence>
<sequence length="180" mass="20739">MAIIRTTSVVVVLWVVLAVGICMEKCRCQGLQSEKDASGVTVGHMEAKYRRGKEKVEAFLNVATEIWSKMTPEEREKTLATFAYNEGNEKDIWSSMTPKEREKTQAAYTEAKVKDIWSLLTPEEKEKTQVAFTEGKVKEIWFKMTLEEREKTLTAFKEGKVKEIWSKMTPEERKKTLSSF</sequence>
<name>A0A6J1DVR1_MOMCH</name>
<dbReference type="Proteomes" id="UP000504603">
    <property type="component" value="Unplaced"/>
</dbReference>
<proteinExistence type="predicted"/>
<accession>A0A6J1DVR1</accession>